<dbReference type="NCBIfam" id="TIGR02914">
    <property type="entry name" value="EpsI_fam"/>
    <property type="match status" value="1"/>
</dbReference>
<dbReference type="KEGG" id="nwr:E3U44_08150"/>
<evidence type="ECO:0000259" key="9">
    <source>
        <dbReference type="Pfam" id="PF11984"/>
    </source>
</evidence>
<dbReference type="NCBIfam" id="TIGR03109">
    <property type="entry name" value="exosort_XrtA"/>
    <property type="match status" value="1"/>
</dbReference>
<evidence type="ECO:0000256" key="3">
    <source>
        <dbReference type="ARBA" id="ARBA00022670"/>
    </source>
</evidence>
<dbReference type="GO" id="GO:0008233">
    <property type="term" value="F:peptidase activity"/>
    <property type="evidence" value="ECO:0007669"/>
    <property type="project" value="UniProtKB-KW"/>
</dbReference>
<dbReference type="EMBL" id="CP038033">
    <property type="protein sequence ID" value="QBQ54480.1"/>
    <property type="molecule type" value="Genomic_DNA"/>
</dbReference>
<feature type="transmembrane region" description="Helical" evidence="8">
    <location>
        <begin position="93"/>
        <end position="111"/>
    </location>
</feature>
<proteinExistence type="predicted"/>
<dbReference type="NCBIfam" id="TIGR02602">
    <property type="entry name" value="8TM_EpsH"/>
    <property type="match status" value="1"/>
</dbReference>
<dbReference type="InterPro" id="IPR014263">
    <property type="entry name" value="Methanolan_biosynth_EpsI"/>
</dbReference>
<evidence type="ECO:0000256" key="6">
    <source>
        <dbReference type="ARBA" id="ARBA00022989"/>
    </source>
</evidence>
<feature type="domain" description="Methanolan biosynthesis EpsI" evidence="9">
    <location>
        <begin position="327"/>
        <end position="524"/>
    </location>
</feature>
<keyword evidence="3" id="KW-0645">Protease</keyword>
<dbReference type="InterPro" id="IPR026392">
    <property type="entry name" value="Exo/Archaeosortase_dom"/>
</dbReference>
<dbReference type="InterPro" id="IPR013426">
    <property type="entry name" value="EpsH-like"/>
</dbReference>
<evidence type="ECO:0000313" key="11">
    <source>
        <dbReference type="Proteomes" id="UP000294325"/>
    </source>
</evidence>
<keyword evidence="6 8" id="KW-1133">Transmembrane helix</keyword>
<dbReference type="RefSeq" id="WP_134357677.1">
    <property type="nucleotide sequence ID" value="NZ_CP038033.1"/>
</dbReference>
<dbReference type="Proteomes" id="UP000294325">
    <property type="component" value="Chromosome"/>
</dbReference>
<evidence type="ECO:0000256" key="8">
    <source>
        <dbReference type="SAM" id="Phobius"/>
    </source>
</evidence>
<feature type="transmembrane region" description="Helical" evidence="8">
    <location>
        <begin position="271"/>
        <end position="292"/>
    </location>
</feature>
<dbReference type="InterPro" id="IPR019127">
    <property type="entry name" value="Exosortase"/>
</dbReference>
<dbReference type="GO" id="GO:0005886">
    <property type="term" value="C:plasma membrane"/>
    <property type="evidence" value="ECO:0007669"/>
    <property type="project" value="UniProtKB-SubCell"/>
</dbReference>
<organism evidence="10 11">
    <name type="scientific">Nitrosococcus wardiae</name>
    <dbReference type="NCBI Taxonomy" id="1814290"/>
    <lineage>
        <taxon>Bacteria</taxon>
        <taxon>Pseudomonadati</taxon>
        <taxon>Pseudomonadota</taxon>
        <taxon>Gammaproteobacteria</taxon>
        <taxon>Chromatiales</taxon>
        <taxon>Chromatiaceae</taxon>
        <taxon>Nitrosococcus</taxon>
    </lineage>
</organism>
<dbReference type="EC" id="3.4.22.-" evidence="10"/>
<keyword evidence="4 8" id="KW-0812">Transmembrane</keyword>
<comment type="subcellular location">
    <subcellularLocation>
        <location evidence="1">Cell membrane</location>
        <topology evidence="1">Multi-pass membrane protein</topology>
    </subcellularLocation>
</comment>
<dbReference type="Pfam" id="PF11984">
    <property type="entry name" value="DUF3485"/>
    <property type="match status" value="1"/>
</dbReference>
<keyword evidence="5 10" id="KW-0378">Hydrolase</keyword>
<evidence type="ECO:0000256" key="1">
    <source>
        <dbReference type="ARBA" id="ARBA00004651"/>
    </source>
</evidence>
<dbReference type="InterPro" id="IPR017540">
    <property type="entry name" value="Exosortase-1"/>
</dbReference>
<feature type="transmembrane region" description="Helical" evidence="8">
    <location>
        <begin position="232"/>
        <end position="259"/>
    </location>
</feature>
<dbReference type="NCBIfam" id="TIGR04178">
    <property type="entry name" value="exo_archaeo"/>
    <property type="match status" value="1"/>
</dbReference>
<evidence type="ECO:0000256" key="4">
    <source>
        <dbReference type="ARBA" id="ARBA00022692"/>
    </source>
</evidence>
<dbReference type="GO" id="GO:0006508">
    <property type="term" value="P:proteolysis"/>
    <property type="evidence" value="ECO:0007669"/>
    <property type="project" value="UniProtKB-KW"/>
</dbReference>
<name>A0A4P7BZ54_9GAMM</name>
<evidence type="ECO:0000256" key="7">
    <source>
        <dbReference type="ARBA" id="ARBA00023136"/>
    </source>
</evidence>
<protein>
    <submittedName>
        <fullName evidence="10">Exosortase A</fullName>
        <ecNumber evidence="10">3.4.22.-</ecNumber>
    </submittedName>
</protein>
<evidence type="ECO:0000313" key="10">
    <source>
        <dbReference type="EMBL" id="QBQ54480.1"/>
    </source>
</evidence>
<accession>A0A4P7BZ54</accession>
<feature type="transmembrane region" description="Helical" evidence="8">
    <location>
        <begin position="313"/>
        <end position="337"/>
    </location>
</feature>
<reference evidence="10 11" key="1">
    <citation type="submission" date="2019-03" db="EMBL/GenBank/DDBJ databases">
        <title>The genome sequence of Nitrosococcus wardiae strain D1FHST reveals the archetypal metabolic capacity of ammonia-oxidizing Gammaproteobacteria.</title>
        <authorList>
            <person name="Wang L."/>
            <person name="Lim C.K."/>
            <person name="Hanson T.E."/>
            <person name="Dang H."/>
            <person name="Klotz M.G."/>
        </authorList>
    </citation>
    <scope>NUCLEOTIDE SEQUENCE [LARGE SCALE GENOMIC DNA]</scope>
    <source>
        <strain evidence="10 11">D1FHS</strain>
    </source>
</reference>
<keyword evidence="11" id="KW-1185">Reference proteome</keyword>
<gene>
    <name evidence="10" type="primary">xrtA</name>
    <name evidence="10" type="ORF">E3U44_08150</name>
</gene>
<sequence>MDHAVEKNVSKAAHPLIGKFADHSVKAPNWRKYTFITGLGLLVLFALFWPTFMSMVAIWWRSETFAHGFLIFPISIFLVWRQRATLTQLVPQPDLRALALLILLGLAWMLAQVADVLVIQQLAFVGMIPAMVCLLLGWSVTKAIIFPLGFLLFAVPMGEALIPPMMDFTADFTINLLQLTGIPVYRQGTFFSIPSGDWSVVEGCSGVRYLIASLTLGCLYAYLNYYSYWRRALFIAFSAMMPIIANGFRAYMIVMIAHLSDMKLALGVDHFIYGWVFFGIVMMVMFWIGTFWREREPVPRAIDTGAQRGEDRTGGMGFSPGVALMVGLLVIMIWPAWGTYINRAGQEMTAVTLEPPVTMASWQPIGYRITEWSPHYVNPTAEIQQDYQNNHSQVGVYLAYYQGQKQGAELINSQNVMVVQKHPVWRQLAHQETTVNLQGKQTTVSEAHLNSAHQDLLVWHWNWIAGHYTINSYIAKLLEAGTKLLGKSREGSAIVIYTPIKTNKEEARATMQHFLDDMLPAIEARL</sequence>
<feature type="transmembrane region" description="Helical" evidence="8">
    <location>
        <begin position="207"/>
        <end position="225"/>
    </location>
</feature>
<dbReference type="OrthoDB" id="9797363at2"/>
<feature type="transmembrane region" description="Helical" evidence="8">
    <location>
        <begin position="33"/>
        <end position="59"/>
    </location>
</feature>
<dbReference type="Pfam" id="PF09721">
    <property type="entry name" value="Exosortase_EpsH"/>
    <property type="match status" value="1"/>
</dbReference>
<evidence type="ECO:0000256" key="5">
    <source>
        <dbReference type="ARBA" id="ARBA00022801"/>
    </source>
</evidence>
<feature type="transmembrane region" description="Helical" evidence="8">
    <location>
        <begin position="65"/>
        <end position="81"/>
    </location>
</feature>
<dbReference type="AlphaFoldDB" id="A0A4P7BZ54"/>
<evidence type="ECO:0000256" key="2">
    <source>
        <dbReference type="ARBA" id="ARBA00022475"/>
    </source>
</evidence>
<keyword evidence="2" id="KW-1003">Cell membrane</keyword>
<feature type="transmembrane region" description="Helical" evidence="8">
    <location>
        <begin position="117"/>
        <end position="136"/>
    </location>
</feature>
<keyword evidence="7 8" id="KW-0472">Membrane</keyword>
<feature type="transmembrane region" description="Helical" evidence="8">
    <location>
        <begin position="143"/>
        <end position="162"/>
    </location>
</feature>